<keyword evidence="6" id="KW-0067">ATP-binding</keyword>
<feature type="transmembrane region" description="Helical" evidence="10">
    <location>
        <begin position="560"/>
        <end position="583"/>
    </location>
</feature>
<dbReference type="CDD" id="cd18577">
    <property type="entry name" value="ABC_6TM_Pgp_ABCB1_D1_like"/>
    <property type="match status" value="1"/>
</dbReference>
<dbReference type="GO" id="GO:0005524">
    <property type="term" value="F:ATP binding"/>
    <property type="evidence" value="ECO:0007669"/>
    <property type="project" value="UniProtKB-KW"/>
</dbReference>
<dbReference type="CDD" id="cd03249">
    <property type="entry name" value="ABC_MTABC3_MDL1_MDL2"/>
    <property type="match status" value="1"/>
</dbReference>
<keyword evidence="7 10" id="KW-1133">Transmembrane helix</keyword>
<keyword evidence="13" id="KW-1185">Reference proteome</keyword>
<evidence type="ECO:0000259" key="12">
    <source>
        <dbReference type="PROSITE" id="PS50929"/>
    </source>
</evidence>
<dbReference type="GO" id="GO:0005886">
    <property type="term" value="C:plasma membrane"/>
    <property type="evidence" value="ECO:0007669"/>
    <property type="project" value="TreeGrafter"/>
</dbReference>
<evidence type="ECO:0000259" key="11">
    <source>
        <dbReference type="PROSITE" id="PS50893"/>
    </source>
</evidence>
<dbReference type="InterPro" id="IPR036640">
    <property type="entry name" value="ABC1_TM_sf"/>
</dbReference>
<feature type="transmembrane region" description="Helical" evidence="10">
    <location>
        <begin position="708"/>
        <end position="727"/>
    </location>
</feature>
<dbReference type="InterPro" id="IPR017871">
    <property type="entry name" value="ABC_transporter-like_CS"/>
</dbReference>
<evidence type="ECO:0000256" key="2">
    <source>
        <dbReference type="ARBA" id="ARBA00007577"/>
    </source>
</evidence>
<dbReference type="Pfam" id="PF00005">
    <property type="entry name" value="ABC_tran"/>
    <property type="match status" value="2"/>
</dbReference>
<feature type="transmembrane region" description="Helical" evidence="10">
    <location>
        <begin position="825"/>
        <end position="844"/>
    </location>
</feature>
<feature type="transmembrane region" description="Helical" evidence="10">
    <location>
        <begin position="119"/>
        <end position="141"/>
    </location>
</feature>
<feature type="transmembrane region" description="Helical" evidence="10">
    <location>
        <begin position="203"/>
        <end position="223"/>
    </location>
</feature>
<dbReference type="SUPFAM" id="SSF52540">
    <property type="entry name" value="P-loop containing nucleoside triphosphate hydrolases"/>
    <property type="match status" value="2"/>
</dbReference>
<dbReference type="FunFam" id="1.20.1560.10:FF:000009">
    <property type="entry name" value="ABC transporter B family member 1"/>
    <property type="match status" value="1"/>
</dbReference>
<feature type="region of interest" description="Disordered" evidence="9">
    <location>
        <begin position="481"/>
        <end position="522"/>
    </location>
</feature>
<evidence type="ECO:0000256" key="4">
    <source>
        <dbReference type="ARBA" id="ARBA00022692"/>
    </source>
</evidence>
<evidence type="ECO:0000256" key="7">
    <source>
        <dbReference type="ARBA" id="ARBA00022989"/>
    </source>
</evidence>
<dbReference type="InterPro" id="IPR003593">
    <property type="entry name" value="AAA+_ATPase"/>
</dbReference>
<evidence type="ECO:0000313" key="13">
    <source>
        <dbReference type="Proteomes" id="UP000887540"/>
    </source>
</evidence>
<dbReference type="GO" id="GO:0016887">
    <property type="term" value="F:ATP hydrolysis activity"/>
    <property type="evidence" value="ECO:0007669"/>
    <property type="project" value="InterPro"/>
</dbReference>
<dbReference type="GO" id="GO:0140359">
    <property type="term" value="F:ABC-type transporter activity"/>
    <property type="evidence" value="ECO:0007669"/>
    <property type="project" value="InterPro"/>
</dbReference>
<protein>
    <submittedName>
        <fullName evidence="14">Uncharacterized protein</fullName>
    </submittedName>
</protein>
<feature type="transmembrane region" description="Helical" evidence="10">
    <location>
        <begin position="177"/>
        <end position="197"/>
    </location>
</feature>
<feature type="transmembrane region" description="Helical" evidence="10">
    <location>
        <begin position="315"/>
        <end position="333"/>
    </location>
</feature>
<feature type="domain" description="ABC transmembrane type-1" evidence="12">
    <location>
        <begin position="130"/>
        <end position="344"/>
    </location>
</feature>
<evidence type="ECO:0000256" key="9">
    <source>
        <dbReference type="SAM" id="MobiDB-lite"/>
    </source>
</evidence>
<feature type="compositionally biased region" description="Basic and acidic residues" evidence="9">
    <location>
        <begin position="481"/>
        <end position="499"/>
    </location>
</feature>
<reference evidence="14" key="1">
    <citation type="submission" date="2022-11" db="UniProtKB">
        <authorList>
            <consortium name="WormBaseParasite"/>
        </authorList>
    </citation>
    <scope>IDENTIFICATION</scope>
</reference>
<dbReference type="WBParaSite" id="ACRNAN_scaffold385.g7308.t1">
    <property type="protein sequence ID" value="ACRNAN_scaffold385.g7308.t1"/>
    <property type="gene ID" value="ACRNAN_scaffold385.g7308"/>
</dbReference>
<dbReference type="InterPro" id="IPR003439">
    <property type="entry name" value="ABC_transporter-like_ATP-bd"/>
</dbReference>
<accession>A0A914DTE4</accession>
<feature type="transmembrane region" description="Helical" evidence="10">
    <location>
        <begin position="48"/>
        <end position="69"/>
    </location>
</feature>
<feature type="domain" description="ABC transporter" evidence="11">
    <location>
        <begin position="883"/>
        <end position="1121"/>
    </location>
</feature>
<dbReference type="AlphaFoldDB" id="A0A914DTE4"/>
<evidence type="ECO:0000256" key="6">
    <source>
        <dbReference type="ARBA" id="ARBA00022840"/>
    </source>
</evidence>
<feature type="domain" description="ABC transmembrane type-1" evidence="12">
    <location>
        <begin position="562"/>
        <end position="849"/>
    </location>
</feature>
<feature type="transmembrane region" description="Helical" evidence="10">
    <location>
        <begin position="603"/>
        <end position="628"/>
    </location>
</feature>
<dbReference type="InterPro" id="IPR027417">
    <property type="entry name" value="P-loop_NTPase"/>
</dbReference>
<feature type="transmembrane region" description="Helical" evidence="10">
    <location>
        <begin position="682"/>
        <end position="702"/>
    </location>
</feature>
<dbReference type="PROSITE" id="PS50893">
    <property type="entry name" value="ABC_TRANSPORTER_2"/>
    <property type="match status" value="2"/>
</dbReference>
<dbReference type="CDD" id="cd18578">
    <property type="entry name" value="ABC_6TM_Pgp_ABCB1_D2_like"/>
    <property type="match status" value="1"/>
</dbReference>
<dbReference type="InterPro" id="IPR039421">
    <property type="entry name" value="Type_1_exporter"/>
</dbReference>
<feature type="transmembrane region" description="Helical" evidence="10">
    <location>
        <begin position="788"/>
        <end position="813"/>
    </location>
</feature>
<feature type="transmembrane region" description="Helical" evidence="10">
    <location>
        <begin position="281"/>
        <end position="303"/>
    </location>
</feature>
<name>A0A914DTE4_9BILA</name>
<evidence type="ECO:0000256" key="5">
    <source>
        <dbReference type="ARBA" id="ARBA00022741"/>
    </source>
</evidence>
<comment type="similarity">
    <text evidence="2">Belongs to the ABC transporter superfamily. ABCB family. Multidrug resistance exporter (TC 3.A.1.201) subfamily.</text>
</comment>
<keyword evidence="3" id="KW-0813">Transport</keyword>
<dbReference type="Gene3D" id="1.20.1560.10">
    <property type="entry name" value="ABC transporter type 1, transmembrane domain"/>
    <property type="match status" value="3"/>
</dbReference>
<keyword evidence="8 10" id="KW-0472">Membrane</keyword>
<evidence type="ECO:0000256" key="8">
    <source>
        <dbReference type="ARBA" id="ARBA00023136"/>
    </source>
</evidence>
<keyword evidence="5" id="KW-0547">Nucleotide-binding</keyword>
<dbReference type="PROSITE" id="PS50929">
    <property type="entry name" value="ABC_TM1F"/>
    <property type="match status" value="2"/>
</dbReference>
<dbReference type="Pfam" id="PF00664">
    <property type="entry name" value="ABC_membrane"/>
    <property type="match status" value="2"/>
</dbReference>
<evidence type="ECO:0000256" key="10">
    <source>
        <dbReference type="SAM" id="Phobius"/>
    </source>
</evidence>
<dbReference type="SUPFAM" id="SSF90123">
    <property type="entry name" value="ABC transporter transmembrane region"/>
    <property type="match status" value="2"/>
</dbReference>
<evidence type="ECO:0000256" key="3">
    <source>
        <dbReference type="ARBA" id="ARBA00022448"/>
    </source>
</evidence>
<keyword evidence="4 10" id="KW-0812">Transmembrane</keyword>
<dbReference type="PANTHER" id="PTHR24222:SF76">
    <property type="entry name" value="MYCOBACTIN IMPORT ATP-BINDING_PERMEASE PROTEIN IRTB"/>
    <property type="match status" value="1"/>
</dbReference>
<dbReference type="Gene3D" id="3.40.50.300">
    <property type="entry name" value="P-loop containing nucleotide triphosphate hydrolases"/>
    <property type="match status" value="2"/>
</dbReference>
<dbReference type="Proteomes" id="UP000887540">
    <property type="component" value="Unplaced"/>
</dbReference>
<feature type="domain" description="ABC transporter" evidence="11">
    <location>
        <begin position="248"/>
        <end position="468"/>
    </location>
</feature>
<dbReference type="PANTHER" id="PTHR24222">
    <property type="entry name" value="ABC TRANSPORTER B FAMILY"/>
    <property type="match status" value="1"/>
</dbReference>
<comment type="subcellular location">
    <subcellularLocation>
        <location evidence="1">Membrane</location>
        <topology evidence="1">Multi-pass membrane protein</topology>
    </subcellularLocation>
</comment>
<sequence>MNKRKESFSNSNTDSNFNSSDTIIDVLEEKPKKVSIIKLWRYATGWDLFLVLLGTSVAIVTGAGFPFIATIAGDITGSFIKITTSRNYPYQIVYNVTNTSGTYPLYFKDYYTENDFHHAVIRSCLHFIWLATIQVICFLIVNENMIHKMRKAFVEALFHQDIACNLERVKEGTGDKVGLLIQYVAQFFGGFAIAFSYDWKLTLIMMSASPLLIIAGALMSGMMSKSAKKEAEKYAKAGAIAEEALSSIRTVVAFNGQEYECSRYGRALDAGKTQGIIKSMLLGIGMGTTFAVMFCDYALSFYIGTNFVADGKSSPNTVLTVFFSVMMGSMAIGQASQQFAVVGTAQGAAEAIFEVIDRGFKTVVGERGAQLSGGQKQRIAIARALVRDPKILLLDEATSALDAESESIVQAALDKARQGRTTIVIAHRLSTIKNADKIIAMKNGQVIETGTHEELMKNKGLYHELVNAQVFADIEETDTKEKLSDEQLETRQIRTDSKISTRRRFSTTPSDQDHEEEEDLKAKTDVKSVTKRLKKDLKREGATEQGLFSILKYSKPEWHYLFFGLIASTIQGSVFPAFSIFFAKIMDVFAETDTNKMRHDGHNWALMFVVLAIIQWVTQFIQSTFYGISSERLAKRLRSHLFKNIMQMDIAYFDMPIHSSGKISTRLATDTPNVRSAIDYRLGGVISSLISVVCGVGIAFYYDWRMALLLIAIFPLAAAGQGIRMKYLEGVSNKSLKDFESAGKIALEGVENIRTVQALTLERTFYNMFCSHLDMTHKSAKMKSLTQAFSYGFATSILQFLFAAAFRFALYLIEHDNAVPMNTMKVLYAINFSLSSIGFATAYFPEYAKAKLAAGIIFKMLNDKPNVNRFDQNGQKPEIKGSIVLENVHFSYPQRASAHILKGLDLHVEPGQTLALVGPSGCGKSTVISLLERFYDPKNGQVTIDGININEMNIFHVRSNMALVSQEPILFDCSIKENILYGLDPSKIPIEQIEHACKLANIHKLITELPQGYETRVGEKGAQLSGGQKQRIAIARALIRNPKILLLDEATSALDAESEKVVQEALDRASEGRTCIIIAHRLSTIVNADCIAVVNNGVVIEKGTHAELLQLQGAYYHLTQKQNMKSEH</sequence>
<organism evidence="13 14">
    <name type="scientific">Acrobeloides nanus</name>
    <dbReference type="NCBI Taxonomy" id="290746"/>
    <lineage>
        <taxon>Eukaryota</taxon>
        <taxon>Metazoa</taxon>
        <taxon>Ecdysozoa</taxon>
        <taxon>Nematoda</taxon>
        <taxon>Chromadorea</taxon>
        <taxon>Rhabditida</taxon>
        <taxon>Tylenchina</taxon>
        <taxon>Cephalobomorpha</taxon>
        <taxon>Cephaloboidea</taxon>
        <taxon>Cephalobidae</taxon>
        <taxon>Acrobeloides</taxon>
    </lineage>
</organism>
<evidence type="ECO:0000313" key="14">
    <source>
        <dbReference type="WBParaSite" id="ACRNAN_scaffold385.g7308.t1"/>
    </source>
</evidence>
<dbReference type="InterPro" id="IPR011527">
    <property type="entry name" value="ABC1_TM_dom"/>
</dbReference>
<proteinExistence type="inferred from homology"/>
<dbReference type="SMART" id="SM00382">
    <property type="entry name" value="AAA"/>
    <property type="match status" value="2"/>
</dbReference>
<dbReference type="PROSITE" id="PS00211">
    <property type="entry name" value="ABC_TRANSPORTER_1"/>
    <property type="match status" value="2"/>
</dbReference>
<evidence type="ECO:0000256" key="1">
    <source>
        <dbReference type="ARBA" id="ARBA00004141"/>
    </source>
</evidence>
<dbReference type="FunFam" id="3.40.50.300:FF:002283">
    <property type="entry name" value="p-GlycoProtein related"/>
    <property type="match status" value="1"/>
</dbReference>